<dbReference type="PROSITE" id="PS00455">
    <property type="entry name" value="AMP_BINDING"/>
    <property type="match status" value="1"/>
</dbReference>
<feature type="domain" description="Carrier" evidence="15">
    <location>
        <begin position="2395"/>
        <end position="2473"/>
    </location>
</feature>
<dbReference type="InterPro" id="IPR049551">
    <property type="entry name" value="PKS_DH_C"/>
</dbReference>
<keyword evidence="8" id="KW-0677">Repeat</keyword>
<dbReference type="SMART" id="SM00827">
    <property type="entry name" value="PKS_AT"/>
    <property type="match status" value="1"/>
</dbReference>
<evidence type="ECO:0000256" key="6">
    <source>
        <dbReference type="ARBA" id="ARBA00022603"/>
    </source>
</evidence>
<keyword evidence="19" id="KW-1185">Reference proteome</keyword>
<dbReference type="PANTHER" id="PTHR43775">
    <property type="entry name" value="FATTY ACID SYNTHASE"/>
    <property type="match status" value="1"/>
</dbReference>
<dbReference type="InterPro" id="IPR001227">
    <property type="entry name" value="Ac_transferase_dom_sf"/>
</dbReference>
<dbReference type="SUPFAM" id="SSF52151">
    <property type="entry name" value="FabD/lysophospholipase-like"/>
    <property type="match status" value="1"/>
</dbReference>
<dbReference type="FunFam" id="3.40.47.10:FF:000019">
    <property type="entry name" value="Polyketide synthase type I"/>
    <property type="match status" value="1"/>
</dbReference>
<dbReference type="InterPro" id="IPR013120">
    <property type="entry name" value="FAR_NAD-bd"/>
</dbReference>
<feature type="domain" description="PKS/mFAS DH" evidence="17">
    <location>
        <begin position="940"/>
        <end position="1240"/>
    </location>
</feature>
<dbReference type="SUPFAM" id="SSF47336">
    <property type="entry name" value="ACP-like"/>
    <property type="match status" value="2"/>
</dbReference>
<dbReference type="SMART" id="SM00822">
    <property type="entry name" value="PKS_KR"/>
    <property type="match status" value="1"/>
</dbReference>
<evidence type="ECO:0000256" key="14">
    <source>
        <dbReference type="SAM" id="MobiDB-lite"/>
    </source>
</evidence>
<evidence type="ECO:0000256" key="4">
    <source>
        <dbReference type="ARBA" id="ARBA00022553"/>
    </source>
</evidence>
<dbReference type="Gene3D" id="3.40.50.150">
    <property type="entry name" value="Vaccinia Virus protein VP39"/>
    <property type="match status" value="1"/>
</dbReference>
<dbReference type="Gene3D" id="1.10.1200.10">
    <property type="entry name" value="ACP-like"/>
    <property type="match status" value="2"/>
</dbReference>
<feature type="region of interest" description="C-terminal hotdog fold" evidence="13">
    <location>
        <begin position="1087"/>
        <end position="1240"/>
    </location>
</feature>
<keyword evidence="11" id="KW-0511">Multifunctional enzyme</keyword>
<dbReference type="InterPro" id="IPR057326">
    <property type="entry name" value="KR_dom"/>
</dbReference>
<feature type="domain" description="Ketosynthase family 3 (KS3)" evidence="16">
    <location>
        <begin position="8"/>
        <end position="442"/>
    </location>
</feature>
<dbReference type="Pfam" id="PF00698">
    <property type="entry name" value="Acyl_transf_1"/>
    <property type="match status" value="1"/>
</dbReference>
<keyword evidence="5" id="KW-0436">Ligase</keyword>
<dbReference type="PROSITE" id="PS52019">
    <property type="entry name" value="PKS_MFAS_DH"/>
    <property type="match status" value="1"/>
</dbReference>
<dbReference type="SUPFAM" id="SSF52777">
    <property type="entry name" value="CoA-dependent acyltransferases"/>
    <property type="match status" value="2"/>
</dbReference>
<dbReference type="PROSITE" id="PS52004">
    <property type="entry name" value="KS3_2"/>
    <property type="match status" value="1"/>
</dbReference>
<dbReference type="Pfam" id="PF00668">
    <property type="entry name" value="Condensation"/>
    <property type="match status" value="1"/>
</dbReference>
<evidence type="ECO:0000256" key="1">
    <source>
        <dbReference type="ARBA" id="ARBA00004685"/>
    </source>
</evidence>
<dbReference type="GO" id="GO:0006633">
    <property type="term" value="P:fatty acid biosynthetic process"/>
    <property type="evidence" value="ECO:0007669"/>
    <property type="project" value="InterPro"/>
</dbReference>
<dbReference type="PANTHER" id="PTHR43775:SF20">
    <property type="entry name" value="HYBRID PKS-NRPS SYNTHETASE APDA"/>
    <property type="match status" value="1"/>
</dbReference>
<dbReference type="InterPro" id="IPR042099">
    <property type="entry name" value="ANL_N_sf"/>
</dbReference>
<dbReference type="Gene3D" id="3.30.559.30">
    <property type="entry name" value="Nonribosomal peptide synthetase, condensation domain"/>
    <property type="match status" value="1"/>
</dbReference>
<dbReference type="GO" id="GO:0016491">
    <property type="term" value="F:oxidoreductase activity"/>
    <property type="evidence" value="ECO:0007669"/>
    <property type="project" value="UniProtKB-KW"/>
</dbReference>
<feature type="compositionally biased region" description="Polar residues" evidence="14">
    <location>
        <begin position="2484"/>
        <end position="2495"/>
    </location>
</feature>
<dbReference type="Gene3D" id="3.40.50.1820">
    <property type="entry name" value="alpha/beta hydrolase"/>
    <property type="match status" value="1"/>
</dbReference>
<dbReference type="InterPro" id="IPR020806">
    <property type="entry name" value="PKS_PP-bd"/>
</dbReference>
<feature type="compositionally biased region" description="Low complexity" evidence="14">
    <location>
        <begin position="2515"/>
        <end position="2546"/>
    </location>
</feature>
<dbReference type="SUPFAM" id="SSF55048">
    <property type="entry name" value="Probable ACP-binding domain of malonyl-CoA ACP transacylase"/>
    <property type="match status" value="1"/>
</dbReference>
<evidence type="ECO:0000313" key="19">
    <source>
        <dbReference type="Proteomes" id="UP000567885"/>
    </source>
</evidence>
<organism evidence="18 19">
    <name type="scientific">Fusarium heterosporum</name>
    <dbReference type="NCBI Taxonomy" id="42747"/>
    <lineage>
        <taxon>Eukaryota</taxon>
        <taxon>Fungi</taxon>
        <taxon>Dikarya</taxon>
        <taxon>Ascomycota</taxon>
        <taxon>Pezizomycotina</taxon>
        <taxon>Sordariomycetes</taxon>
        <taxon>Hypocreomycetidae</taxon>
        <taxon>Hypocreales</taxon>
        <taxon>Nectriaceae</taxon>
        <taxon>Fusarium</taxon>
        <taxon>Fusarium heterosporum species complex</taxon>
    </lineage>
</organism>
<dbReference type="InterPro" id="IPR016039">
    <property type="entry name" value="Thiolase-like"/>
</dbReference>
<dbReference type="InterPro" id="IPR000873">
    <property type="entry name" value="AMP-dep_synth/lig_dom"/>
</dbReference>
<keyword evidence="10" id="KW-0560">Oxidoreductase</keyword>
<evidence type="ECO:0000259" key="17">
    <source>
        <dbReference type="PROSITE" id="PS52019"/>
    </source>
</evidence>
<dbReference type="Pfam" id="PF21089">
    <property type="entry name" value="PKS_DH_N"/>
    <property type="match status" value="1"/>
</dbReference>
<dbReference type="Pfam" id="PF02801">
    <property type="entry name" value="Ketoacyl-synt_C"/>
    <property type="match status" value="1"/>
</dbReference>
<dbReference type="EMBL" id="JAAGWQ010000103">
    <property type="protein sequence ID" value="KAF5667321.1"/>
    <property type="molecule type" value="Genomic_DNA"/>
</dbReference>
<dbReference type="InterPro" id="IPR042104">
    <property type="entry name" value="PKS_dehydratase_sf"/>
</dbReference>
<comment type="similarity">
    <text evidence="2">Belongs to the type-B carboxylesterase/lipase family.</text>
</comment>
<dbReference type="CDD" id="cd00833">
    <property type="entry name" value="PKS"/>
    <property type="match status" value="1"/>
</dbReference>
<accession>A0A8H5WPF0</accession>
<dbReference type="GO" id="GO:0031177">
    <property type="term" value="F:phosphopantetheine binding"/>
    <property type="evidence" value="ECO:0007669"/>
    <property type="project" value="InterPro"/>
</dbReference>
<keyword evidence="4" id="KW-0597">Phosphoprotein</keyword>
<dbReference type="SMART" id="SM00825">
    <property type="entry name" value="PKS_KS"/>
    <property type="match status" value="1"/>
</dbReference>
<dbReference type="Proteomes" id="UP000567885">
    <property type="component" value="Unassembled WGS sequence"/>
</dbReference>
<dbReference type="Gene3D" id="3.30.300.30">
    <property type="match status" value="1"/>
</dbReference>
<dbReference type="Pfam" id="PF07993">
    <property type="entry name" value="NAD_binding_4"/>
    <property type="match status" value="1"/>
</dbReference>
<dbReference type="GO" id="GO:0016874">
    <property type="term" value="F:ligase activity"/>
    <property type="evidence" value="ECO:0007669"/>
    <property type="project" value="UniProtKB-KW"/>
</dbReference>
<dbReference type="Pfam" id="PF00109">
    <property type="entry name" value="ketoacyl-synt"/>
    <property type="match status" value="1"/>
</dbReference>
<evidence type="ECO:0000256" key="13">
    <source>
        <dbReference type="PROSITE-ProRule" id="PRU01363"/>
    </source>
</evidence>
<sequence length="4539" mass="498984">MSNSTKTPQPIAVVGSANRFPGGCDTPSKLWDLLRSPRDLLQEIPKSRFDIDAFYHPDPLHHGTTNARQSYFLDEDLSKFDAQFFSIPPTEAEAIDPQQRLLMETVYDSLAAAGLPMEQLRGSNTGVYVGLMCDDWSSMIQKDIDALPTYTGTGTARSILSNRLSYFFDWHGPSMTIDTACSSSLVAVHEAVRLLRSGESDVAIAAGANLILSPSQYVAESNLRMLSPTGRSRMWDAAADGYARGEGIASVVLKTLDRAIADGDSIECIIRETGINQDGRTSGLTVPSNIAQTRLIRETYARAGLDLSKASDRPQLFHAHGTGTKAGDPQEAEAIRNAFFSEGQYEASETLFVNSIKTIIGHTEGTAGLASLIGTSLAIQNNTIPPNMHFNNLNPDITQYYQHLQVPTAARSWPVLAGGAVKRASINSFGFGGTNAHAIIEAYEPPTETVAQGSSATTNFAPLVFSANSTASLKATLSDHYKYLLSSPETSLRQLAYTLAHRRSTFLYRKHISGRSHQELCKSLEEILKSESSNLDTRYTTVQQPKILGIFTGQGAQWARMGARLIEDSKFVLERLGQLDEALATLPLHDRPEWTIKDQMLADATTSRLAEAALSQPLCTALQILLVDLLHSAGVKFAAVVGHSSGEIGAAYAAGFISATDAIRIAYYRGMHTKLSCSPNSQVKGAMAAIGIDAEEAEAFLEEHSLQDRVSIAAYNSTSSLTISGDEDMIDQAVEILKKQSKFARRLKVDKAYHSAHMQACAGPYLESLQQCQIKTLQPGPDSPQWFSTVEEELVMSSEQCGPQYWVDNMTKPVLFSNGIASAVENIDHFDLAIEVGPHPALKGPTMDNLSDNGITLPYTGTVSRGKDDVDELSSALGTIWSHLGSQSVDICTFNKTVSGDDTAINVLKGLPSYPFNHRDSYWAEPRVSKSHKQLSVRPNPVLGMPSVSTTTASEAQWRNMLSPKEVPWMQGHKLQGQIIFPATGYIAMAIEAVRSLASGPVAHIKIEDLSLERAIAFNDESAKTETLFSMKQHTSNGNTIEATFTCFSCPDGDHSMIRNATGRILAQIGPSSTDTLPFVIPQNRFNMVDVDINRFYKELTKIGYHYSEPFKGMSDIRRRLGVAQGVLVDQSGSDWQDELLVHPGMLDTALQTLFAAFSYPGDESLRSLHVPVSIDSISINPHFSVANCSGAQVPWETVVRDDEKSHIKADVQLLSQDSQHTFVHIEGVSLKPFTSARPEDDAVLFSQFEYLRDGPDGESAAIGGRLGPEELRVARDMERIAFFYLRKVSEMPLEDRENALQHHKHLIAWADYTVEKCRKGEHLSVGPECLNDTQEDILALTDKYRHHVDALLIESTGQNLPATIRAKDSILQHMTKDNLLGRFYEEGIGLSTANWWLASMVKQISHRYPAMKILEIGAGTGGTTQATLPSLGFSFSSYTYTDVSSGFFESAEDKFKTYADRMIFKVFDMVKDPVEQGFVEGSYDLILASNVLHVAEDLDVMMSNVRKLLKPGGYLVNLETVTNDMLRNGIIMGGLPGWWIGAESGRPHGPMLDLNSWNSLLERCGFDGIETSTPIYDSLHAVAVWAAQAVDDRVTLLKDPLSSSLGVQKASTHLVIVGGSSLGTFAVTEMIKSNLASKFPSFEHIHSIEALNKDNVPPGTTILSLADLDEPVMKSVTEAKMNGMKAMWTHGRNILWVSKGVRCENPFGYMIFGIGRVVRFENPNINLQLLDIDTVDDTTGTYICKAVLRHQALDDLRKEGHANDLMWSSEPEVFLEASTTLIPRLYPNKVQNNRVNSAKREILEEVDCAESAIKLVEHNGAMHLEAVTDLEAMVNGPVDTPGKRHVRLDKSLLQCLQIGYAGKYLLFVGSDLQKPDTSVLGLVDSSVSPAYVEASCVIDIPNSSPQFGRMALLCTATHLIAEQLISNVSKGTTLMIHESEQVLRAAVATKAKSRGVTVVFTTSQSERRSSDCSFIHPALPTRLLKKHIRPNTSVLIDLSPPGGRGSVVGHALSKLLPANSWYRTFDDIFSSSPQLRSGSSPDEAQALLSAAWADATKVGVSTGEVGTISLGDVHNHHPLNEPLAVVDWSVPTVPIKLHPVDQNNIFRSDRTYLLIGLSGEVGQSLCQWMVAHGARHVVITSRSPVVNPAFIHHLESFGADVRAMSLDITSKDSLSQCLDTIKRTMPPVAGVSNGALIVADSPFNDMTLEGMEKVLKPKVDGSILLDEAFHDQPLDFFIMFSSLTACLGNSGQSNYAAANMFMTTLAFQRRARGVPGSVIDLSSLMGIGHVGRSDIFDADYFRSLGATSVSESDLHQMFAEAIDAGRPDSKHSAEIVTGMSPMLRSELEDTKVQYRLDLKFGHFCIEQSCNKGESSNASQVPVRTQLKSVESREEAAAVLLEAFVARLRKILQIPADEEVRADEPLIERGVDSLVALDIRTWFMRELDVDMPVLKILGGNTISDLVRDSLEKIPESIKDIASLASESTSAPTSAQKAIVKPQPEVSDGHSLKVPAESTTATSVNSTSASETFSSRETSGPSSSVSASEDEAEKPDIRKAMIASSTEITEPMSFGQTRFWFLHHALQDRTTFNVAVSVRLEGDMRLGDMKKALGEVADKHESMRTRYFWGGDNGDVPTQGILSKSLVKLEHRVVKDKSEAAKALEEIRDHVWDLNDWESMRFILLSLSSNVHWLILGCHHITIDGVSIQLIFDDLEKAYQGIKLASLPEASQYRTYSKLQRDQFRNGDYQKDIDFYRNIIPADAQPISLLPFSKLTIRQPQKSYKTHRADIRLDASVTALIKQVARQNQATNFHVYLATLQALLFRLLPSTNQLFIGIADANRNNQQFLQTLGFFLNLLPIRFDRPGPKAKFNASVKSARSKAYAALEHSALPFDLLLSELGVSRTADAPPVFQVFVDYRQGTQERAKFASFDAAGEEWYHPRTGYDISLDLLENAEGDTLVTLQLQQSLYTQEHTDLIASAYVNLLKGLIKNPARDVSILSPSIWPDEQINNALRVGQGPMVSLTWPETVSHQIDQIIASHGSKLALKSGQNSVTYEAMGQRVGAIAGSMVDQGVKRGDIVGVSQKPGTDWICSMLAAFRIGATYLPLDIRNSIHRLQSIVNIAKPSVFLIDPSTADTVCTLNTTEATVIDVSKIAQSIANSVRDNASQGQDNAIILFTSGSTGEPKGIQVKHSNLVAQNEGFSKQCNINTSEAFNVLQQSAFSFDFSVEQILVALCNGGCLHIVPAEHRGDPFEITKTMLQENINYTSGTPSEYEMWLQYAQEHLRSCHEWKFAFFGGEAFSSGFLGEFRSLGLRDLKVYNNYGPCETTIACTHNGQIDYHEMDLKLPLPAGFVAQNYAIYICDEQLNILPVNVPGEVIVGGAGVTGGYIGLEDATKQKFLPNKFIKPDSHLAQNGWTTMYRTGDSGLLREDGALVIRGRLDHDTQVKIRGFRVELTDIEANILDSSKGALKHAVVTLREADGVQFLAAHVAFVRDHPEEGREEFLASLQAELKVPDYMRPSVIIALDELPLTQHSKFDRAAIKALPLDHSSGPGEYITNSRDMTPRERELDELWRSVLPFAPTVAITPESNFFHVGGSSLLLVKLQRLIKEKFSAAPKLVELMNSGRLGDMAALINKCLSAKINWEVETAVPESWTKDFPISTNDSPLRKHGQPLNVFLTGATGYLGRHLVPALVQSQSIAKVFCLVRSSTDIDALSKMSDKVTIFTGDLEKPSLGLSDDEFTQLSMESDVVLHSGANRSFWDDYEVLRPANTTATKELARLALHRRIPLHFLSSGSVRIYGDEDGPTIYNVDQITPAMETPPNDGSDGYVASKWASERFLRAVSSQLQLPVTIHTPMPVPGYGPDASHAEPESDEMISELVEITKKLKVRPTMEGLKGWADIMDTQTVVDDIMNAITDEKECGLRQILHTGVRRINWQRFISELQTNPALNVLPSKDTLLWIGQAKRSGYSYLMPAHRLVVLYRQFNMLFGAILSASLLPVAVLAATCPASSSKGLPRVDLDYAVHQASFDSANNLYEFNNIRYAEPPLNDRRFRRPIAPTTVNRTVNDGSYGFACRQGFPKGKVTELSLPGEDVVTARDRLARSPLWNEDCLFLNVVVPKEVFQKRQCTSQQPGAQKKAKAPVIIWIHGGGSSWGYKDEKEFTPSGLIARSKTNNSDGVIFVAINYRLGLFGFLNSKGDDRIDANVGLLDQRQAIEWVRQHIHLFGGDPDNVTVHGQSAGAASIMYHITSPKGANFKNVILQSPTAPSLKVEDTWADSLKIASNVTGVSISNGKDLAQLSEEDLLEVNSLATFNGPGLFYWGPSPDDAYVPDWPNNRLRDGEFNKNPSLSLVTGHTVNELIANIPNVPIAIDIALTTLLQPITNATTKSYILETLYPPPEKTDIYATAYERVLLLSAEATGFNCNPQLLSTVFKTWNYRFDVLPGYHFQDLNHTFYDGNKQGPVSAPAAIAMQTYFGHFATTANPNLKGSELPNWPVANRETPMMKFLSTGAQLGKEVDNAKRCLFWDEYRRGRF</sequence>
<evidence type="ECO:0000256" key="11">
    <source>
        <dbReference type="ARBA" id="ARBA00023268"/>
    </source>
</evidence>
<dbReference type="InterPro" id="IPR032821">
    <property type="entry name" value="PKS_assoc"/>
</dbReference>
<dbReference type="OrthoDB" id="329835at2759"/>
<dbReference type="Pfam" id="PF00501">
    <property type="entry name" value="AMP-binding"/>
    <property type="match status" value="1"/>
</dbReference>
<protein>
    <submittedName>
        <fullName evidence="18">Polyketide synthase</fullName>
    </submittedName>
</protein>
<dbReference type="InterPro" id="IPR018201">
    <property type="entry name" value="Ketoacyl_synth_AS"/>
</dbReference>
<dbReference type="Pfam" id="PF00550">
    <property type="entry name" value="PP-binding"/>
    <property type="match status" value="2"/>
</dbReference>
<dbReference type="InterPro" id="IPR013968">
    <property type="entry name" value="PKS_KR"/>
</dbReference>
<dbReference type="InterPro" id="IPR020845">
    <property type="entry name" value="AMP-binding_CS"/>
</dbReference>
<dbReference type="SMART" id="SM00826">
    <property type="entry name" value="PKS_DH"/>
    <property type="match status" value="1"/>
</dbReference>
<feature type="region of interest" description="Disordered" evidence="14">
    <location>
        <begin position="2484"/>
        <end position="2555"/>
    </location>
</feature>
<keyword evidence="6" id="KW-0489">Methyltransferase</keyword>
<dbReference type="Gene3D" id="3.40.50.12780">
    <property type="entry name" value="N-terminal domain of ligase-like"/>
    <property type="match status" value="1"/>
</dbReference>
<dbReference type="InterPro" id="IPR014043">
    <property type="entry name" value="Acyl_transferase_dom"/>
</dbReference>
<dbReference type="InterPro" id="IPR045851">
    <property type="entry name" value="AMP-bd_C_sf"/>
</dbReference>
<gene>
    <name evidence="18" type="ORF">FHETE_6024</name>
</gene>
<dbReference type="InterPro" id="IPR016035">
    <property type="entry name" value="Acyl_Trfase/lysoPLipase"/>
</dbReference>
<dbReference type="SUPFAM" id="SSF56801">
    <property type="entry name" value="Acetyl-CoA synthetase-like"/>
    <property type="match status" value="1"/>
</dbReference>
<feature type="region of interest" description="N-terminal hotdog fold" evidence="13">
    <location>
        <begin position="940"/>
        <end position="1072"/>
    </location>
</feature>
<name>A0A8H5WPF0_FUSHE</name>
<dbReference type="GO" id="GO:0032259">
    <property type="term" value="P:methylation"/>
    <property type="evidence" value="ECO:0007669"/>
    <property type="project" value="UniProtKB-KW"/>
</dbReference>
<dbReference type="InterPro" id="IPR019819">
    <property type="entry name" value="Carboxylesterase_B_CS"/>
</dbReference>
<evidence type="ECO:0000256" key="2">
    <source>
        <dbReference type="ARBA" id="ARBA00005964"/>
    </source>
</evidence>
<feature type="domain" description="Carrier" evidence="15">
    <location>
        <begin position="3563"/>
        <end position="3641"/>
    </location>
</feature>
<dbReference type="Gene3D" id="3.10.129.110">
    <property type="entry name" value="Polyketide synthase dehydratase"/>
    <property type="match status" value="1"/>
</dbReference>
<dbReference type="InterPro" id="IPR016036">
    <property type="entry name" value="Malonyl_transacylase_ACP-bd"/>
</dbReference>
<dbReference type="InterPro" id="IPR023213">
    <property type="entry name" value="CAT-like_dom_sf"/>
</dbReference>
<dbReference type="CDD" id="cd02440">
    <property type="entry name" value="AdoMet_MTases"/>
    <property type="match status" value="1"/>
</dbReference>
<evidence type="ECO:0000256" key="5">
    <source>
        <dbReference type="ARBA" id="ARBA00022598"/>
    </source>
</evidence>
<dbReference type="GO" id="GO:0004315">
    <property type="term" value="F:3-oxoacyl-[acyl-carrier-protein] synthase activity"/>
    <property type="evidence" value="ECO:0007669"/>
    <property type="project" value="InterPro"/>
</dbReference>
<keyword evidence="9" id="KW-0378">Hydrolase</keyword>
<evidence type="ECO:0000256" key="8">
    <source>
        <dbReference type="ARBA" id="ARBA00022737"/>
    </source>
</evidence>
<dbReference type="SMART" id="SM00823">
    <property type="entry name" value="PKS_PP"/>
    <property type="match status" value="1"/>
</dbReference>
<evidence type="ECO:0000313" key="18">
    <source>
        <dbReference type="EMBL" id="KAF5667321.1"/>
    </source>
</evidence>
<dbReference type="GO" id="GO:0016787">
    <property type="term" value="F:hydrolase activity"/>
    <property type="evidence" value="ECO:0007669"/>
    <property type="project" value="UniProtKB-KW"/>
</dbReference>
<dbReference type="Gene3D" id="3.30.559.10">
    <property type="entry name" value="Chloramphenicol acetyltransferase-like domain"/>
    <property type="match status" value="1"/>
</dbReference>
<evidence type="ECO:0000256" key="12">
    <source>
        <dbReference type="ARBA" id="ARBA00029443"/>
    </source>
</evidence>
<dbReference type="SUPFAM" id="SSF53474">
    <property type="entry name" value="alpha/beta-Hydrolases"/>
    <property type="match status" value="1"/>
</dbReference>
<evidence type="ECO:0000256" key="7">
    <source>
        <dbReference type="ARBA" id="ARBA00022679"/>
    </source>
</evidence>
<dbReference type="InterPro" id="IPR009081">
    <property type="entry name" value="PP-bd_ACP"/>
</dbReference>
<evidence type="ECO:0000256" key="10">
    <source>
        <dbReference type="ARBA" id="ARBA00023002"/>
    </source>
</evidence>
<dbReference type="Gene3D" id="3.40.47.10">
    <property type="match status" value="1"/>
</dbReference>
<dbReference type="InterPro" id="IPR036291">
    <property type="entry name" value="NAD(P)-bd_dom_sf"/>
</dbReference>
<dbReference type="InterPro" id="IPR029058">
    <property type="entry name" value="AB_hydrolase_fold"/>
</dbReference>
<comment type="caution">
    <text evidence="18">The sequence shown here is derived from an EMBL/GenBank/DDBJ whole genome shotgun (WGS) entry which is preliminary data.</text>
</comment>
<keyword evidence="3" id="KW-0596">Phosphopantetheine</keyword>
<dbReference type="Pfam" id="PF14765">
    <property type="entry name" value="PS-DH"/>
    <property type="match status" value="1"/>
</dbReference>
<feature type="active site" description="Proton donor; for dehydratase activity" evidence="13">
    <location>
        <position position="1148"/>
    </location>
</feature>
<dbReference type="CDD" id="cd19532">
    <property type="entry name" value="C_PKS-NRPS"/>
    <property type="match status" value="1"/>
</dbReference>
<dbReference type="PROSITE" id="PS00122">
    <property type="entry name" value="CARBOXYLESTERASE_B_1"/>
    <property type="match status" value="1"/>
</dbReference>
<dbReference type="GO" id="GO:0009403">
    <property type="term" value="P:toxin biosynthetic process"/>
    <property type="evidence" value="ECO:0007669"/>
    <property type="project" value="UniProtKB-ARBA"/>
</dbReference>
<dbReference type="InterPro" id="IPR050091">
    <property type="entry name" value="PKS_NRPS_Biosynth_Enz"/>
</dbReference>
<dbReference type="InterPro" id="IPR029063">
    <property type="entry name" value="SAM-dependent_MTases_sf"/>
</dbReference>
<dbReference type="InterPro" id="IPR014031">
    <property type="entry name" value="Ketoacyl_synth_C"/>
</dbReference>
<dbReference type="Pfam" id="PF00135">
    <property type="entry name" value="COesterase"/>
    <property type="match status" value="1"/>
</dbReference>
<evidence type="ECO:0000259" key="15">
    <source>
        <dbReference type="PROSITE" id="PS50075"/>
    </source>
</evidence>
<comment type="pathway">
    <text evidence="1">Mycotoxin biosynthesis.</text>
</comment>
<dbReference type="Pfam" id="PF08242">
    <property type="entry name" value="Methyltransf_12"/>
    <property type="match status" value="1"/>
</dbReference>
<evidence type="ECO:0000256" key="9">
    <source>
        <dbReference type="ARBA" id="ARBA00022801"/>
    </source>
</evidence>
<dbReference type="PROSITE" id="PS00941">
    <property type="entry name" value="CARBOXYLESTERASE_B_2"/>
    <property type="match status" value="1"/>
</dbReference>
<dbReference type="InterPro" id="IPR020841">
    <property type="entry name" value="PKS_Beta-ketoAc_synthase_dom"/>
</dbReference>
<dbReference type="InterPro" id="IPR013217">
    <property type="entry name" value="Methyltransf_12"/>
</dbReference>
<dbReference type="InterPro" id="IPR019826">
    <property type="entry name" value="Carboxylesterase_B_AS"/>
</dbReference>
<dbReference type="InterPro" id="IPR036736">
    <property type="entry name" value="ACP-like_sf"/>
</dbReference>
<dbReference type="InterPro" id="IPR002018">
    <property type="entry name" value="CarbesteraseB"/>
</dbReference>
<evidence type="ECO:0000259" key="16">
    <source>
        <dbReference type="PROSITE" id="PS52004"/>
    </source>
</evidence>
<dbReference type="PROSITE" id="PS00606">
    <property type="entry name" value="KS3_1"/>
    <property type="match status" value="1"/>
</dbReference>
<dbReference type="InterPro" id="IPR049552">
    <property type="entry name" value="PKS_DH_N"/>
</dbReference>
<dbReference type="PROSITE" id="PS50075">
    <property type="entry name" value="CARRIER"/>
    <property type="match status" value="2"/>
</dbReference>
<reference evidence="18 19" key="1">
    <citation type="submission" date="2020-05" db="EMBL/GenBank/DDBJ databases">
        <title>Identification and distribution of gene clusters putatively required for synthesis of sphingolipid metabolism inhibitors in phylogenetically diverse species of the filamentous fungus Fusarium.</title>
        <authorList>
            <person name="Kim H.-S."/>
            <person name="Busman M."/>
            <person name="Brown D.W."/>
            <person name="Divon H."/>
            <person name="Uhlig S."/>
            <person name="Proctor R.H."/>
        </authorList>
    </citation>
    <scope>NUCLEOTIDE SEQUENCE [LARGE SCALE GENOMIC DNA]</scope>
    <source>
        <strain evidence="18 19">NRRL 20693</strain>
    </source>
</reference>
<dbReference type="InterPro" id="IPR014030">
    <property type="entry name" value="Ketoacyl_synth_N"/>
</dbReference>
<dbReference type="SUPFAM" id="SSF51735">
    <property type="entry name" value="NAD(P)-binding Rossmann-fold domains"/>
    <property type="match status" value="2"/>
</dbReference>
<comment type="similarity">
    <text evidence="12">In the C-terminal section; belongs to the NRP synthetase family.</text>
</comment>
<dbReference type="GO" id="GO:0004312">
    <property type="term" value="F:fatty acid synthase activity"/>
    <property type="evidence" value="ECO:0007669"/>
    <property type="project" value="TreeGrafter"/>
</dbReference>
<dbReference type="SUPFAM" id="SSF53335">
    <property type="entry name" value="S-adenosyl-L-methionine-dependent methyltransferases"/>
    <property type="match status" value="1"/>
</dbReference>
<proteinExistence type="inferred from homology"/>
<dbReference type="Pfam" id="PF08659">
    <property type="entry name" value="KR"/>
    <property type="match status" value="1"/>
</dbReference>
<dbReference type="Gene3D" id="3.40.50.720">
    <property type="entry name" value="NAD(P)-binding Rossmann-like Domain"/>
    <property type="match status" value="2"/>
</dbReference>
<dbReference type="CDD" id="cd05930">
    <property type="entry name" value="A_NRPS"/>
    <property type="match status" value="1"/>
</dbReference>
<dbReference type="Pfam" id="PF16197">
    <property type="entry name" value="KAsynt_C_assoc"/>
    <property type="match status" value="1"/>
</dbReference>
<dbReference type="Gene3D" id="3.40.366.10">
    <property type="entry name" value="Malonyl-Coenzyme A Acyl Carrier Protein, domain 2"/>
    <property type="match status" value="1"/>
</dbReference>
<keyword evidence="7" id="KW-0808">Transferase</keyword>
<evidence type="ECO:0000256" key="3">
    <source>
        <dbReference type="ARBA" id="ARBA00022450"/>
    </source>
</evidence>
<dbReference type="InterPro" id="IPR020807">
    <property type="entry name" value="PKS_DH"/>
</dbReference>
<feature type="active site" description="Proton acceptor; for dehydratase activity" evidence="13">
    <location>
        <position position="973"/>
    </location>
</feature>
<dbReference type="SUPFAM" id="SSF53901">
    <property type="entry name" value="Thiolase-like"/>
    <property type="match status" value="1"/>
</dbReference>
<dbReference type="GO" id="GO:0008168">
    <property type="term" value="F:methyltransferase activity"/>
    <property type="evidence" value="ECO:0007669"/>
    <property type="project" value="UniProtKB-KW"/>
</dbReference>
<dbReference type="InterPro" id="IPR049900">
    <property type="entry name" value="PKS_mFAS_DH"/>
</dbReference>
<dbReference type="InterPro" id="IPR001242">
    <property type="entry name" value="Condensation_dom"/>
</dbReference>